<protein>
    <submittedName>
        <fullName evidence="1">Uncharacterized protein</fullName>
    </submittedName>
</protein>
<comment type="caution">
    <text evidence="1">The sequence shown here is derived from an EMBL/GenBank/DDBJ whole genome shotgun (WGS) entry which is preliminary data.</text>
</comment>
<keyword evidence="2" id="KW-1185">Reference proteome</keyword>
<dbReference type="EMBL" id="JASXSV010000003">
    <property type="protein sequence ID" value="MDP0588178.1"/>
    <property type="molecule type" value="Genomic_DNA"/>
</dbReference>
<proteinExistence type="predicted"/>
<evidence type="ECO:0000313" key="1">
    <source>
        <dbReference type="EMBL" id="MDP0588178.1"/>
    </source>
</evidence>
<organism evidence="1 2">
    <name type="scientific">Candidatus Endonucleibacter bathymodioli</name>
    <dbReference type="NCBI Taxonomy" id="539814"/>
    <lineage>
        <taxon>Bacteria</taxon>
        <taxon>Pseudomonadati</taxon>
        <taxon>Pseudomonadota</taxon>
        <taxon>Gammaproteobacteria</taxon>
        <taxon>Oceanospirillales</taxon>
        <taxon>Endozoicomonadaceae</taxon>
        <taxon>Candidatus Endonucleibacter</taxon>
    </lineage>
</organism>
<evidence type="ECO:0000313" key="2">
    <source>
        <dbReference type="Proteomes" id="UP001178148"/>
    </source>
</evidence>
<sequence>MTGRNPTPKWCDCDTLAPQKIFEATVKKVGQPSIINTTVRTLALTIHDQNYKPQNETGKASCVREVNVKKLVFFTTGKNDPKSIRKNLYPGSVHMSVQQAGYKRQVLTASFSNLPKNVFKVTLHDNEGTISYADPTRHNTQSVIDLCLPWNSTTEMYIASIFIESFKVDRSEIIKENIATTTVIQKRNMNNIPKSDFKEAKQKDDLMSRMSKIDIAQPSTEAVGIAGWLGSFMGTKKPHSVIPLKALKD</sequence>
<accession>A0AA90SX08</accession>
<dbReference type="AlphaFoldDB" id="A0AA90SX08"/>
<dbReference type="Proteomes" id="UP001178148">
    <property type="component" value="Unassembled WGS sequence"/>
</dbReference>
<gene>
    <name evidence="1" type="ORF">QS748_02820</name>
</gene>
<name>A0AA90SX08_9GAMM</name>
<reference evidence="1 2" key="1">
    <citation type="journal article" date="2023" name="bioRxiv">
        <title>An intranuclear bacterial parasite of deep-sea mussels expresses apoptosis inhibitors acquired from its host.</title>
        <authorList>
            <person name="Gonzalez Porras M.A."/>
            <person name="Assie A."/>
            <person name="Tietjen M."/>
            <person name="Violette M."/>
            <person name="Kleiner M."/>
            <person name="Gruber-Vodicka H."/>
            <person name="Dubilier N."/>
            <person name="Leisch N."/>
        </authorList>
    </citation>
    <scope>NUCLEOTIDE SEQUENCE [LARGE SCALE GENOMIC DNA]</scope>
    <source>
        <strain evidence="1">IAP13</strain>
    </source>
</reference>